<feature type="compositionally biased region" description="Basic residues" evidence="4">
    <location>
        <begin position="1728"/>
        <end position="1739"/>
    </location>
</feature>
<evidence type="ECO:0000313" key="6">
    <source>
        <dbReference type="Proteomes" id="UP000006671"/>
    </source>
</evidence>
<evidence type="ECO:0000256" key="4">
    <source>
        <dbReference type="SAM" id="MobiDB-lite"/>
    </source>
</evidence>
<feature type="repeat" description="ANK" evidence="3">
    <location>
        <begin position="1612"/>
        <end position="1644"/>
    </location>
</feature>
<feature type="compositionally biased region" description="Low complexity" evidence="4">
    <location>
        <begin position="489"/>
        <end position="506"/>
    </location>
</feature>
<dbReference type="eggNOG" id="KOG4412">
    <property type="taxonomic scope" value="Eukaryota"/>
</dbReference>
<evidence type="ECO:0000256" key="2">
    <source>
        <dbReference type="ARBA" id="ARBA00023043"/>
    </source>
</evidence>
<dbReference type="SMART" id="SM00248">
    <property type="entry name" value="ANK"/>
    <property type="match status" value="13"/>
</dbReference>
<dbReference type="PROSITE" id="PS50088">
    <property type="entry name" value="ANK_REPEAT"/>
    <property type="match status" value="3"/>
</dbReference>
<dbReference type="Pfam" id="PF00023">
    <property type="entry name" value="Ank"/>
    <property type="match status" value="1"/>
</dbReference>
<dbReference type="STRING" id="5762.D2V9G9"/>
<feature type="compositionally biased region" description="Acidic residues" evidence="4">
    <location>
        <begin position="1694"/>
        <end position="1722"/>
    </location>
</feature>
<keyword evidence="2 3" id="KW-0040">ANK repeat</keyword>
<dbReference type="VEuPathDB" id="AmoebaDB:NAEGRDRAFT_79069"/>
<evidence type="ECO:0000313" key="5">
    <source>
        <dbReference type="EMBL" id="EFC46590.1"/>
    </source>
</evidence>
<dbReference type="SUPFAM" id="SSF81383">
    <property type="entry name" value="F-box domain"/>
    <property type="match status" value="1"/>
</dbReference>
<feature type="region of interest" description="Disordered" evidence="4">
    <location>
        <begin position="458"/>
        <end position="521"/>
    </location>
</feature>
<dbReference type="KEGG" id="ngr:NAEGRDRAFT_79069"/>
<sequence>MFNQPMSSPPQHSPTNNNNVFNNNNNNGTVVPDGSVGGAAMTSNVALNPTTNLQVVNGSTSNNSLVTIPTNSSSSTTMNVNGGAANLSAFNIPNIPSSATASTLSNIPTTIGNNNNQVGDNISQFMLSTTKSVLSSMSSPTMSSNNQNAPLLPSPSSIQGLLHNSINSNINALNNNVSQTTLGGISQLLNPTTVNFNQQTSHQISIPSMNTANQNFTSQLNNNVGVVDQQSNQWMNFNQSSNNYQTQNPSSVLSMNQNPQLNVVNNANSGLVNNLLNNQQQTTNIELFNMLLASNGSNMNSSIDMNNNIYNNNSNVNTMFNNGLIPTNNINPMNNINISNNIPNSPPMNNSWKSMENPVLSPNSYNRQNQFTNQNFVNQQIPSMNISNNNMSKFNQPNNLNNQNMFGSYNMNNMNSMNNMSMNMNNSMNRGMGQQIQFQNVQFPPVNNNLREIVFEQSGYAKKRRDSSTPSASTTPSKKSNTSKKEKPTPQAKTPKTPKTAQTKTPQTKEKPIAKPSVPSSRIDILKPLPDRIIYYILHFLPSFPDYGSFCQVSKRFSEICQVAYLQLDTLYLKKVSGVSNAKGAINRFYSMREDYIEDVDVISVRRQLVSKENDPNKRKSKLDNLKVEKKDVTKLVLNQVNVDNFKKLFENSYLSESLKDFTLIGQRFNSNSLKQFFTSLPKEVESVTLIGCLFTIDLPFAYYASLRKDISPKMEILFSEIVVVGAASNDEKSRKNKKKKLEEENPNPFIPTWMTVQELKDSVTVDTLKKIQNLGLDLLTDSICDGISGACAACRYGDIDCVNYVLRLINAESISPSVNMIYQTLLFNRKNLLPIINKFVEIFPRNLLLSARFTTAQQKQSKSKPTTSEKLNYSFQSLLRVDQSPSELPTISKQSIEDRQLTPYLCACAFGSLEICTLISPEPVLQIDTDSNTGLHLACMNGNIQVAKYLIEKNHSLDAKNNKSQSILHSLMLCPPEKDSDDLTICLQMVLDRLAQRGNLTGILSARDLLGNTCLHYAVENRHSGGVKLLLDYYSKGDYVENYLKIANAKEMTPILLVFFNNAPRNDKTANILISLMNNNFENNFKELIIRKDEDGDVISSKTIFTEILESESSFSTSFLNQYLSVMPEKKDSILNYSPDSSSASLIYYCVSLPKDTTLLVKWLIANGANVQQLDSSGKTFLHVAIEKESIEDLDSVIDSLSLILSAEQLKQLIMTQDKEKKYTVLHQCAISDKYAKSCAKLISVGADPLALDAEKNTPLMVSISFANYDASQYLLTNESKNFVNGNNVSPIILLLRNSKDLKHFLNEKEINQADYNTSIEKLEELAMKMLESGVDIASDTILDYVDEDRPSALMLAIEGGLSMEIITKIVEHPDVFINHQTAKSLVTPLHVACEEGYSEVVTLLIQKGANILMPDNNKAIPIVYAIIHSNSEAIELILQHIDSSCKIRKEAPNAEKLLERAKFFIRDLPVECLESFMLQAVSENILVDLLNRILSLRMEQRNTSIEKDRDYKIFTDQGASVLMVASQEGKLEVFKSYLEYMSTFETFNGGEFSEISEILKLGDQSNDTLAHYACMAPDNNKSTAAVIKEKLAILEILLKYSASLDIQNDEGNTPLHIACREGFTPLAKFLLKQGCDKNVTNNDGNTPDTLADDGGHYDLLAACFDEEVPEKPAKTKTSNRNKRGTKRKSSSESDDEFVASDQDADSDEESDEDSEMSDDEAPTKTIPKRATKIKREM</sequence>
<dbReference type="Gene3D" id="1.25.40.20">
    <property type="entry name" value="Ankyrin repeat-containing domain"/>
    <property type="match status" value="4"/>
</dbReference>
<dbReference type="OMA" id="INCKTNR"/>
<evidence type="ECO:0000256" key="1">
    <source>
        <dbReference type="ARBA" id="ARBA00022737"/>
    </source>
</evidence>
<dbReference type="GeneID" id="8848670"/>
<gene>
    <name evidence="5" type="ORF">NAEGRDRAFT_79069</name>
</gene>
<dbReference type="InterPro" id="IPR036770">
    <property type="entry name" value="Ankyrin_rpt-contain_sf"/>
</dbReference>
<evidence type="ECO:0000256" key="3">
    <source>
        <dbReference type="PROSITE-ProRule" id="PRU00023"/>
    </source>
</evidence>
<dbReference type="GO" id="GO:0005737">
    <property type="term" value="C:cytoplasm"/>
    <property type="evidence" value="ECO:0007669"/>
    <property type="project" value="TreeGrafter"/>
</dbReference>
<dbReference type="CDD" id="cd09917">
    <property type="entry name" value="F-box_SF"/>
    <property type="match status" value="1"/>
</dbReference>
<dbReference type="InterPro" id="IPR036047">
    <property type="entry name" value="F-box-like_dom_sf"/>
</dbReference>
<dbReference type="EMBL" id="GG738858">
    <property type="protein sequence ID" value="EFC46590.1"/>
    <property type="molecule type" value="Genomic_DNA"/>
</dbReference>
<feature type="repeat" description="ANK" evidence="3">
    <location>
        <begin position="931"/>
        <end position="963"/>
    </location>
</feature>
<dbReference type="SUPFAM" id="SSF48403">
    <property type="entry name" value="Ankyrin repeat"/>
    <property type="match status" value="3"/>
</dbReference>
<keyword evidence="1" id="KW-0677">Repeat</keyword>
<feature type="region of interest" description="Disordered" evidence="4">
    <location>
        <begin position="1"/>
        <end position="36"/>
    </location>
</feature>
<name>D2V9G9_NAEGR</name>
<feature type="compositionally biased region" description="Basic residues" evidence="4">
    <location>
        <begin position="1679"/>
        <end position="1690"/>
    </location>
</feature>
<feature type="repeat" description="ANK" evidence="3">
    <location>
        <begin position="1386"/>
        <end position="1418"/>
    </location>
</feature>
<protein>
    <submittedName>
        <fullName evidence="5">Ankyrin repeat domain-containing protein</fullName>
    </submittedName>
</protein>
<proteinExistence type="predicted"/>
<feature type="region of interest" description="Disordered" evidence="4">
    <location>
        <begin position="1670"/>
        <end position="1739"/>
    </location>
</feature>
<accession>D2V9G9</accession>
<dbReference type="InParanoid" id="D2V9G9"/>
<dbReference type="InterPro" id="IPR002110">
    <property type="entry name" value="Ankyrin_rpt"/>
</dbReference>
<dbReference type="PROSITE" id="PS50297">
    <property type="entry name" value="ANK_REP_REGION"/>
    <property type="match status" value="3"/>
</dbReference>
<organism evidence="6">
    <name type="scientific">Naegleria gruberi</name>
    <name type="common">Amoeba</name>
    <dbReference type="NCBI Taxonomy" id="5762"/>
    <lineage>
        <taxon>Eukaryota</taxon>
        <taxon>Discoba</taxon>
        <taxon>Heterolobosea</taxon>
        <taxon>Tetramitia</taxon>
        <taxon>Eutetramitia</taxon>
        <taxon>Vahlkampfiidae</taxon>
        <taxon>Naegleria</taxon>
    </lineage>
</organism>
<feature type="compositionally biased region" description="Low complexity" evidence="4">
    <location>
        <begin position="468"/>
        <end position="480"/>
    </location>
</feature>
<dbReference type="PANTHER" id="PTHR24198:SF165">
    <property type="entry name" value="ANKYRIN REPEAT-CONTAINING PROTEIN-RELATED"/>
    <property type="match status" value="1"/>
</dbReference>
<dbReference type="OrthoDB" id="71307at2759"/>
<dbReference type="eggNOG" id="KOG4177">
    <property type="taxonomic scope" value="Eukaryota"/>
</dbReference>
<dbReference type="Proteomes" id="UP000006671">
    <property type="component" value="Unassembled WGS sequence"/>
</dbReference>
<reference evidence="5 6" key="1">
    <citation type="journal article" date="2010" name="Cell">
        <title>The genome of Naegleria gruberi illuminates early eukaryotic versatility.</title>
        <authorList>
            <person name="Fritz-Laylin L.K."/>
            <person name="Prochnik S.E."/>
            <person name="Ginger M.L."/>
            <person name="Dacks J.B."/>
            <person name="Carpenter M.L."/>
            <person name="Field M.C."/>
            <person name="Kuo A."/>
            <person name="Paredez A."/>
            <person name="Chapman J."/>
            <person name="Pham J."/>
            <person name="Shu S."/>
            <person name="Neupane R."/>
            <person name="Cipriano M."/>
            <person name="Mancuso J."/>
            <person name="Tu H."/>
            <person name="Salamov A."/>
            <person name="Lindquist E."/>
            <person name="Shapiro H."/>
            <person name="Lucas S."/>
            <person name="Grigoriev I.V."/>
            <person name="Cande W.Z."/>
            <person name="Fulton C."/>
            <person name="Rokhsar D.S."/>
            <person name="Dawson S.C."/>
        </authorList>
    </citation>
    <scope>NUCLEOTIDE SEQUENCE [LARGE SCALE GENOMIC DNA]</scope>
    <source>
        <strain evidence="5 6">NEG-M</strain>
    </source>
</reference>
<dbReference type="RefSeq" id="XP_002679334.1">
    <property type="nucleotide sequence ID" value="XM_002679288.1"/>
</dbReference>
<feature type="compositionally biased region" description="Low complexity" evidence="4">
    <location>
        <begin position="16"/>
        <end position="27"/>
    </location>
</feature>
<dbReference type="Gene3D" id="1.20.1280.50">
    <property type="match status" value="1"/>
</dbReference>
<dbReference type="Pfam" id="PF12796">
    <property type="entry name" value="Ank_2"/>
    <property type="match status" value="3"/>
</dbReference>
<keyword evidence="6" id="KW-1185">Reference proteome</keyword>
<dbReference type="PANTHER" id="PTHR24198">
    <property type="entry name" value="ANKYRIN REPEAT AND PROTEIN KINASE DOMAIN-CONTAINING PROTEIN"/>
    <property type="match status" value="1"/>
</dbReference>